<dbReference type="EMBL" id="JACHXW010000037">
    <property type="protein sequence ID" value="MBB3156286.1"/>
    <property type="molecule type" value="Genomic_DNA"/>
</dbReference>
<keyword evidence="1" id="KW-0812">Transmembrane</keyword>
<gene>
    <name evidence="2" type="ORF">FHS16_006409</name>
</gene>
<accession>A0A7W5CEP0</accession>
<feature type="transmembrane region" description="Helical" evidence="1">
    <location>
        <begin position="6"/>
        <end position="24"/>
    </location>
</feature>
<name>A0A7W5CEP0_9BACL</name>
<evidence type="ECO:0000313" key="3">
    <source>
        <dbReference type="Proteomes" id="UP000518605"/>
    </source>
</evidence>
<evidence type="ECO:0000313" key="2">
    <source>
        <dbReference type="EMBL" id="MBB3156286.1"/>
    </source>
</evidence>
<dbReference type="AlphaFoldDB" id="A0A7W5CEP0"/>
<proteinExistence type="predicted"/>
<protein>
    <submittedName>
        <fullName evidence="2">CBS domain containing-hemolysin-like protein</fullName>
    </submittedName>
</protein>
<organism evidence="2 3">
    <name type="scientific">Paenibacillus endophyticus</name>
    <dbReference type="NCBI Taxonomy" id="1294268"/>
    <lineage>
        <taxon>Bacteria</taxon>
        <taxon>Bacillati</taxon>
        <taxon>Bacillota</taxon>
        <taxon>Bacilli</taxon>
        <taxon>Bacillales</taxon>
        <taxon>Paenibacillaceae</taxon>
        <taxon>Paenibacillus</taxon>
    </lineage>
</organism>
<dbReference type="RefSeq" id="WP_183571602.1">
    <property type="nucleotide sequence ID" value="NZ_CBCSLB010000047.1"/>
</dbReference>
<keyword evidence="1" id="KW-1133">Transmembrane helix</keyword>
<reference evidence="2 3" key="1">
    <citation type="submission" date="2020-08" db="EMBL/GenBank/DDBJ databases">
        <title>Genomic Encyclopedia of Type Strains, Phase III (KMG-III): the genomes of soil and plant-associated and newly described type strains.</title>
        <authorList>
            <person name="Whitman W."/>
        </authorList>
    </citation>
    <scope>NUCLEOTIDE SEQUENCE [LARGE SCALE GENOMIC DNA]</scope>
    <source>
        <strain evidence="2 3">CECT 8234</strain>
    </source>
</reference>
<feature type="transmembrane region" description="Helical" evidence="1">
    <location>
        <begin position="49"/>
        <end position="68"/>
    </location>
</feature>
<keyword evidence="3" id="KW-1185">Reference proteome</keyword>
<sequence length="74" mass="8652">MTWTLIWFVVNLFFVVSVVAYMFMHRSYTEAKRQSNDAAIIRKLNMRRMLVGILSIVLFVAMSASFMINMRLNG</sequence>
<dbReference type="Proteomes" id="UP000518605">
    <property type="component" value="Unassembled WGS sequence"/>
</dbReference>
<evidence type="ECO:0000256" key="1">
    <source>
        <dbReference type="SAM" id="Phobius"/>
    </source>
</evidence>
<keyword evidence="1" id="KW-0472">Membrane</keyword>
<comment type="caution">
    <text evidence="2">The sequence shown here is derived from an EMBL/GenBank/DDBJ whole genome shotgun (WGS) entry which is preliminary data.</text>
</comment>